<protein>
    <submittedName>
        <fullName evidence="2">Uncharacterized protein</fullName>
    </submittedName>
</protein>
<evidence type="ECO:0000313" key="2">
    <source>
        <dbReference type="EMBL" id="KIG12851.1"/>
    </source>
</evidence>
<dbReference type="Proteomes" id="UP000031599">
    <property type="component" value="Unassembled WGS sequence"/>
</dbReference>
<proteinExistence type="predicted"/>
<feature type="compositionally biased region" description="Low complexity" evidence="1">
    <location>
        <begin position="67"/>
        <end position="77"/>
    </location>
</feature>
<gene>
    <name evidence="2" type="ORF">DB30_00969</name>
</gene>
<sequence length="232" mass="25668">MPEPKRDGLFRGLVGRLSPLARQRAAWLLAPVLATAAIGFQVALDVPRAPMLERSEKPPKKPRKSAAARNAQSQAEQAKAKQAKAKQAKAKRAKAKKPHERSARALAGLRKRWADVPLEDEPINQNFRRRHEGLLRSVVTRARAQAFKDGPPPLIQIRPGCHTIRCDLELCGPAKAIATVAELLPEVTLDGQQLWHSFNEVTSDREPPKGSVCRRWIVDFTHDGGDATKLAF</sequence>
<dbReference type="EMBL" id="JMCC02000116">
    <property type="protein sequence ID" value="KIG12851.1"/>
    <property type="molecule type" value="Genomic_DNA"/>
</dbReference>
<evidence type="ECO:0000256" key="1">
    <source>
        <dbReference type="SAM" id="MobiDB-lite"/>
    </source>
</evidence>
<evidence type="ECO:0000313" key="3">
    <source>
        <dbReference type="Proteomes" id="UP000031599"/>
    </source>
</evidence>
<feature type="region of interest" description="Disordered" evidence="1">
    <location>
        <begin position="51"/>
        <end position="103"/>
    </location>
</feature>
<dbReference type="AlphaFoldDB" id="A0A0C2CNP9"/>
<name>A0A0C2CNP9_9BACT</name>
<comment type="caution">
    <text evidence="2">The sequence shown here is derived from an EMBL/GenBank/DDBJ whole genome shotgun (WGS) entry which is preliminary data.</text>
</comment>
<organism evidence="2 3">
    <name type="scientific">Enhygromyxa salina</name>
    <dbReference type="NCBI Taxonomy" id="215803"/>
    <lineage>
        <taxon>Bacteria</taxon>
        <taxon>Pseudomonadati</taxon>
        <taxon>Myxococcota</taxon>
        <taxon>Polyangia</taxon>
        <taxon>Nannocystales</taxon>
        <taxon>Nannocystaceae</taxon>
        <taxon>Enhygromyxa</taxon>
    </lineage>
</organism>
<feature type="compositionally biased region" description="Basic residues" evidence="1">
    <location>
        <begin position="81"/>
        <end position="99"/>
    </location>
</feature>
<accession>A0A0C2CNP9</accession>
<dbReference type="RefSeq" id="WP_052556896.1">
    <property type="nucleotide sequence ID" value="NZ_JMCC02000116.1"/>
</dbReference>
<reference evidence="2 3" key="1">
    <citation type="submission" date="2014-12" db="EMBL/GenBank/DDBJ databases">
        <title>Genome assembly of Enhygromyxa salina DSM 15201.</title>
        <authorList>
            <person name="Sharma G."/>
            <person name="Subramanian S."/>
        </authorList>
    </citation>
    <scope>NUCLEOTIDE SEQUENCE [LARGE SCALE GENOMIC DNA]</scope>
    <source>
        <strain evidence="2 3">DSM 15201</strain>
    </source>
</reference>